<evidence type="ECO:0000256" key="3">
    <source>
        <dbReference type="ARBA" id="ARBA00022618"/>
    </source>
</evidence>
<keyword evidence="3" id="KW-0132">Cell division</keyword>
<keyword evidence="6" id="KW-0131">Cell cycle</keyword>
<dbReference type="Pfam" id="PF04686">
    <property type="entry name" value="SsgA"/>
    <property type="match status" value="1"/>
</dbReference>
<protein>
    <submittedName>
        <fullName evidence="7">SsgA family sporulation/cell division regulator</fullName>
    </submittedName>
</protein>
<keyword evidence="4" id="KW-0749">Sporulation</keyword>
<comment type="caution">
    <text evidence="7">The sequence shown here is derived from an EMBL/GenBank/DDBJ whole genome shotgun (WGS) entry which is preliminary data.</text>
</comment>
<evidence type="ECO:0000313" key="8">
    <source>
        <dbReference type="Proteomes" id="UP001499990"/>
    </source>
</evidence>
<name>A0ABP6SB67_9ACTN</name>
<proteinExistence type="inferred from homology"/>
<dbReference type="InterPro" id="IPR006776">
    <property type="entry name" value="SsgB"/>
</dbReference>
<dbReference type="InterPro" id="IPR038658">
    <property type="entry name" value="SsgB_sf"/>
</dbReference>
<evidence type="ECO:0000313" key="7">
    <source>
        <dbReference type="EMBL" id="GAA3372424.1"/>
    </source>
</evidence>
<evidence type="ECO:0000256" key="6">
    <source>
        <dbReference type="ARBA" id="ARBA00023306"/>
    </source>
</evidence>
<evidence type="ECO:0000256" key="5">
    <source>
        <dbReference type="ARBA" id="ARBA00023210"/>
    </source>
</evidence>
<gene>
    <name evidence="7" type="ORF">GCM10020367_27290</name>
</gene>
<evidence type="ECO:0000256" key="4">
    <source>
        <dbReference type="ARBA" id="ARBA00022969"/>
    </source>
</evidence>
<comment type="similarity">
    <text evidence="2">Belongs to the SsgA family.</text>
</comment>
<dbReference type="RefSeq" id="WP_345037080.1">
    <property type="nucleotide sequence ID" value="NZ_BAAAYL010000001.1"/>
</dbReference>
<accession>A0ABP6SB67</accession>
<keyword evidence="5" id="KW-0717">Septation</keyword>
<keyword evidence="8" id="KW-1185">Reference proteome</keyword>
<evidence type="ECO:0000256" key="1">
    <source>
        <dbReference type="ARBA" id="ARBA00004431"/>
    </source>
</evidence>
<dbReference type="Proteomes" id="UP001499990">
    <property type="component" value="Unassembled WGS sequence"/>
</dbReference>
<sequence length="115" mass="12812">MAPAVEEHLQARIVTDAPLFRPVPVRLRYDAADDPRTVRIALPGGSEWAFPRELLEAGLRAPARRDDVGIWPCGRVQTVLEFHSPQGVAVLQFDSAPLLRFLRRTYTASAAPARR</sequence>
<evidence type="ECO:0000256" key="2">
    <source>
        <dbReference type="ARBA" id="ARBA00009323"/>
    </source>
</evidence>
<organism evidence="7 8">
    <name type="scientific">Streptomyces sannanensis</name>
    <dbReference type="NCBI Taxonomy" id="285536"/>
    <lineage>
        <taxon>Bacteria</taxon>
        <taxon>Bacillati</taxon>
        <taxon>Actinomycetota</taxon>
        <taxon>Actinomycetes</taxon>
        <taxon>Kitasatosporales</taxon>
        <taxon>Streptomycetaceae</taxon>
        <taxon>Streptomyces</taxon>
    </lineage>
</organism>
<dbReference type="EMBL" id="BAAAYL010000001">
    <property type="protein sequence ID" value="GAA3372424.1"/>
    <property type="molecule type" value="Genomic_DNA"/>
</dbReference>
<reference evidence="8" key="1">
    <citation type="journal article" date="2019" name="Int. J. Syst. Evol. Microbiol.">
        <title>The Global Catalogue of Microorganisms (GCM) 10K type strain sequencing project: providing services to taxonomists for standard genome sequencing and annotation.</title>
        <authorList>
            <consortium name="The Broad Institute Genomics Platform"/>
            <consortium name="The Broad Institute Genome Sequencing Center for Infectious Disease"/>
            <person name="Wu L."/>
            <person name="Ma J."/>
        </authorList>
    </citation>
    <scope>NUCLEOTIDE SEQUENCE [LARGE SCALE GENOMIC DNA]</scope>
    <source>
        <strain evidence="8">JCM 9651</strain>
    </source>
</reference>
<comment type="subcellular location">
    <subcellularLocation>
        <location evidence="1">Cell septum</location>
    </subcellularLocation>
</comment>
<dbReference type="Gene3D" id="2.30.31.20">
    <property type="entry name" value="Sporulation-specific cell division protein SsgB"/>
    <property type="match status" value="1"/>
</dbReference>